<feature type="domain" description="Ig-like" evidence="1">
    <location>
        <begin position="106"/>
        <end position="220"/>
    </location>
</feature>
<organism evidence="2 3">
    <name type="scientific">Symbiodinium natans</name>
    <dbReference type="NCBI Taxonomy" id="878477"/>
    <lineage>
        <taxon>Eukaryota</taxon>
        <taxon>Sar</taxon>
        <taxon>Alveolata</taxon>
        <taxon>Dinophyceae</taxon>
        <taxon>Suessiales</taxon>
        <taxon>Symbiodiniaceae</taxon>
        <taxon>Symbiodinium</taxon>
    </lineage>
</organism>
<evidence type="ECO:0000313" key="3">
    <source>
        <dbReference type="Proteomes" id="UP000604046"/>
    </source>
</evidence>
<evidence type="ECO:0000313" key="2">
    <source>
        <dbReference type="EMBL" id="CAE7392871.1"/>
    </source>
</evidence>
<comment type="caution">
    <text evidence="2">The sequence shown here is derived from an EMBL/GenBank/DDBJ whole genome shotgun (WGS) entry which is preliminary data.</text>
</comment>
<sequence length="649" mass="73330">MASSCVKCFLQKSGEKLRTSFPWLTYSWSPTFKAGCTLCQAWAKEAGCASTRKRQFIDLGLTTVASLRPSRLQRHESQSEFHKKALEMHEHSGRQTSDVSSKHHPPQLEFQELVRVLREERKTLGRAGVSGIGWQKKCRQMLWCLAESSREQKRVLWTPRRLDKNFTVSCTIMQDARRNKLRLRYVAANSRMEIRSGYLCTVDMCDAGMDSSAIRKATVSALRQFATPKADIAYNTHHHPVGAIDESCQFFIRCGQLLNILTISRSNQSSPEQLCSSLLDSVEAFVSDAAYDEVKAARLLRGNGGDFAELKNLRILTRDKPHASRRNLSRGWATDAFLNEVSERFIFGQKSPARLIEYSPMFSAVFQQRVQQLEDSLRAVKSHPKLGDLRFAPHRFDSCARPCGRACLFLHPLLLTMVQVAKDRKGKEEGQAAADFLSWVTPERCLQLAMQADAAEENLTFTRSLDREVFPLEDLTFTVAGFRDRLEALFAADSLDEAVCLKTGYTAHMLRLLRQPFMLPSGSFSSAQGVPAGVVKRCLGRMANWTLVVRKTLEAEFPVFETIQSFGAFKVTPTIDNRMSQASLDRVAQFGHLVDVFRIAVDLDNVDAEFMRLRHIAMRFASQQGLSSGQGIDSLMFSWQYFKLSLDQE</sequence>
<dbReference type="InterPro" id="IPR007110">
    <property type="entry name" value="Ig-like_dom"/>
</dbReference>
<proteinExistence type="predicted"/>
<keyword evidence="3" id="KW-1185">Reference proteome</keyword>
<dbReference type="PROSITE" id="PS50835">
    <property type="entry name" value="IG_LIKE"/>
    <property type="match status" value="1"/>
</dbReference>
<name>A0A812QL93_9DINO</name>
<dbReference type="EMBL" id="CAJNDS010002251">
    <property type="protein sequence ID" value="CAE7392871.1"/>
    <property type="molecule type" value="Genomic_DNA"/>
</dbReference>
<dbReference type="AlphaFoldDB" id="A0A812QL93"/>
<dbReference type="Proteomes" id="UP000604046">
    <property type="component" value="Unassembled WGS sequence"/>
</dbReference>
<protein>
    <recommendedName>
        <fullName evidence="1">Ig-like domain-containing protein</fullName>
    </recommendedName>
</protein>
<gene>
    <name evidence="2" type="ORF">SNAT2548_LOCUS21411</name>
</gene>
<accession>A0A812QL93</accession>
<reference evidence="2" key="1">
    <citation type="submission" date="2021-02" db="EMBL/GenBank/DDBJ databases">
        <authorList>
            <person name="Dougan E. K."/>
            <person name="Rhodes N."/>
            <person name="Thang M."/>
            <person name="Chan C."/>
        </authorList>
    </citation>
    <scope>NUCLEOTIDE SEQUENCE</scope>
</reference>
<dbReference type="OrthoDB" id="420280at2759"/>
<evidence type="ECO:0000259" key="1">
    <source>
        <dbReference type="PROSITE" id="PS50835"/>
    </source>
</evidence>